<comment type="caution">
    <text evidence="1">The sequence shown here is derived from an EMBL/GenBank/DDBJ whole genome shotgun (WGS) entry which is preliminary data.</text>
</comment>
<proteinExistence type="predicted"/>
<dbReference type="EMBL" id="VSRR010001614">
    <property type="protein sequence ID" value="MPC26550.1"/>
    <property type="molecule type" value="Genomic_DNA"/>
</dbReference>
<protein>
    <submittedName>
        <fullName evidence="1">Uncharacterized protein</fullName>
    </submittedName>
</protein>
<organism evidence="1 2">
    <name type="scientific">Portunus trituberculatus</name>
    <name type="common">Swimming crab</name>
    <name type="synonym">Neptunus trituberculatus</name>
    <dbReference type="NCBI Taxonomy" id="210409"/>
    <lineage>
        <taxon>Eukaryota</taxon>
        <taxon>Metazoa</taxon>
        <taxon>Ecdysozoa</taxon>
        <taxon>Arthropoda</taxon>
        <taxon>Crustacea</taxon>
        <taxon>Multicrustacea</taxon>
        <taxon>Malacostraca</taxon>
        <taxon>Eumalacostraca</taxon>
        <taxon>Eucarida</taxon>
        <taxon>Decapoda</taxon>
        <taxon>Pleocyemata</taxon>
        <taxon>Brachyura</taxon>
        <taxon>Eubrachyura</taxon>
        <taxon>Portunoidea</taxon>
        <taxon>Portunidae</taxon>
        <taxon>Portuninae</taxon>
        <taxon>Portunus</taxon>
    </lineage>
</organism>
<sequence length="83" mass="9020">MEKKLEDTLAPPIPITWPVISQHVNDINLRLGTLCLSHKPSGDLMTRGRNGRLAAHRALRGAPRLPVSPALSPHGSIVKLFSP</sequence>
<keyword evidence="2" id="KW-1185">Reference proteome</keyword>
<evidence type="ECO:0000313" key="1">
    <source>
        <dbReference type="EMBL" id="MPC26550.1"/>
    </source>
</evidence>
<evidence type="ECO:0000313" key="2">
    <source>
        <dbReference type="Proteomes" id="UP000324222"/>
    </source>
</evidence>
<reference evidence="1 2" key="1">
    <citation type="submission" date="2019-05" db="EMBL/GenBank/DDBJ databases">
        <title>Another draft genome of Portunus trituberculatus and its Hox gene families provides insights of decapod evolution.</title>
        <authorList>
            <person name="Jeong J.-H."/>
            <person name="Song I."/>
            <person name="Kim S."/>
            <person name="Choi T."/>
            <person name="Kim D."/>
            <person name="Ryu S."/>
            <person name="Kim W."/>
        </authorList>
    </citation>
    <scope>NUCLEOTIDE SEQUENCE [LARGE SCALE GENOMIC DNA]</scope>
    <source>
        <tissue evidence="1">Muscle</tissue>
    </source>
</reference>
<name>A0A5B7DYB4_PORTR</name>
<gene>
    <name evidence="1" type="ORF">E2C01_019692</name>
</gene>
<accession>A0A5B7DYB4</accession>
<dbReference type="AlphaFoldDB" id="A0A5B7DYB4"/>
<dbReference type="Proteomes" id="UP000324222">
    <property type="component" value="Unassembled WGS sequence"/>
</dbReference>